<protein>
    <submittedName>
        <fullName evidence="1">3-methyladenine DNA glycosylase</fullName>
    </submittedName>
</protein>
<comment type="caution">
    <text evidence="1">The sequence shown here is derived from an EMBL/GenBank/DDBJ whole genome shotgun (WGS) entry which is preliminary data.</text>
</comment>
<keyword evidence="2" id="KW-1185">Reference proteome</keyword>
<dbReference type="RefSeq" id="WP_071572637.1">
    <property type="nucleotide sequence ID" value="NZ_JAEUWV010000017.1"/>
</dbReference>
<dbReference type="AlphaFoldDB" id="A0AAW5HUK2"/>
<reference evidence="1 2" key="1">
    <citation type="submission" date="2021-01" db="EMBL/GenBank/DDBJ databases">
        <title>Identification and Characterization of Corynebacterium sp.</title>
        <authorList>
            <person name="Luo Q."/>
            <person name="Qu P."/>
            <person name="Chen Q."/>
        </authorList>
    </citation>
    <scope>NUCLEOTIDE SEQUENCE [LARGE SCALE GENOMIC DNA]</scope>
    <source>
        <strain evidence="1 2">MC-18</strain>
    </source>
</reference>
<dbReference type="Proteomes" id="UP001205920">
    <property type="component" value="Unassembled WGS sequence"/>
</dbReference>
<proteinExistence type="predicted"/>
<gene>
    <name evidence="1" type="ORF">JMN37_09385</name>
</gene>
<evidence type="ECO:0000313" key="2">
    <source>
        <dbReference type="Proteomes" id="UP001205920"/>
    </source>
</evidence>
<accession>A0AAW5HUK2</accession>
<organism evidence="1 2">
    <name type="scientific">Corynebacterium lipophilum</name>
    <dbReference type="NCBI Taxonomy" id="2804918"/>
    <lineage>
        <taxon>Bacteria</taxon>
        <taxon>Bacillati</taxon>
        <taxon>Actinomycetota</taxon>
        <taxon>Actinomycetes</taxon>
        <taxon>Mycobacteriales</taxon>
        <taxon>Corynebacteriaceae</taxon>
        <taxon>Corynebacterium</taxon>
    </lineage>
</organism>
<sequence length="288" mass="33242">MIRTFLESAEYEARIASHEERAAGFVEPHLARRRRAQKHPVWDFLFDYYSFRPTHLKKWHPGANTVLLDASTLPQASWRNYQVVDSRHVCADIASFLAHREQDVREIDELLRATASRSAHFDCFGLHEWAMLYREEHPRHDLPLRLGADGTNSVVESHQLRCSHFDAFRFFTPPARPLNVVALRREDQVSREQPGCVHATMDLFKWALKLGPLVPGELLLDCFELAKDARRLDMEASPYDCRELGFDIVPVETNEGKAMYVQRQRALSARGEELRSRLVALLDVVLGR</sequence>
<evidence type="ECO:0000313" key="1">
    <source>
        <dbReference type="EMBL" id="MCO6395179.1"/>
    </source>
</evidence>
<dbReference type="EMBL" id="JAEUWV010000017">
    <property type="protein sequence ID" value="MCO6395179.1"/>
    <property type="molecule type" value="Genomic_DNA"/>
</dbReference>
<name>A0AAW5HUK2_9CORY</name>